<protein>
    <submittedName>
        <fullName evidence="1">Uncharacterized protein</fullName>
    </submittedName>
</protein>
<sequence>MKIQTPTQKLMFNAKGKFRLVSLSQNLTSYISNAHPQRTEKLPSFYRDYHTGGCIATDCKNECNIETKKIGKIGGYGQVGMQHLPSRK</sequence>
<evidence type="ECO:0000313" key="1">
    <source>
        <dbReference type="EMBL" id="KAI9385624.1"/>
    </source>
</evidence>
<comment type="caution">
    <text evidence="1">The sequence shown here is derived from an EMBL/GenBank/DDBJ whole genome shotgun (WGS) entry which is preliminary data.</text>
</comment>
<accession>A0ACC0S8A7</accession>
<dbReference type="Proteomes" id="UP000006729">
    <property type="component" value="Chromosome 11"/>
</dbReference>
<gene>
    <name evidence="1" type="ORF">POPTR_011G090850v4</name>
</gene>
<organism evidence="1 2">
    <name type="scientific">Populus trichocarpa</name>
    <name type="common">Western balsam poplar</name>
    <name type="synonym">Populus balsamifera subsp. trichocarpa</name>
    <dbReference type="NCBI Taxonomy" id="3694"/>
    <lineage>
        <taxon>Eukaryota</taxon>
        <taxon>Viridiplantae</taxon>
        <taxon>Streptophyta</taxon>
        <taxon>Embryophyta</taxon>
        <taxon>Tracheophyta</taxon>
        <taxon>Spermatophyta</taxon>
        <taxon>Magnoliopsida</taxon>
        <taxon>eudicotyledons</taxon>
        <taxon>Gunneridae</taxon>
        <taxon>Pentapetalae</taxon>
        <taxon>rosids</taxon>
        <taxon>fabids</taxon>
        <taxon>Malpighiales</taxon>
        <taxon>Salicaceae</taxon>
        <taxon>Saliceae</taxon>
        <taxon>Populus</taxon>
    </lineage>
</organism>
<proteinExistence type="predicted"/>
<evidence type="ECO:0000313" key="2">
    <source>
        <dbReference type="Proteomes" id="UP000006729"/>
    </source>
</evidence>
<reference evidence="1 2" key="1">
    <citation type="journal article" date="2006" name="Science">
        <title>The genome of black cottonwood, Populus trichocarpa (Torr. &amp; Gray).</title>
        <authorList>
            <person name="Tuskan G.A."/>
            <person name="Difazio S."/>
            <person name="Jansson S."/>
            <person name="Bohlmann J."/>
            <person name="Grigoriev I."/>
            <person name="Hellsten U."/>
            <person name="Putnam N."/>
            <person name="Ralph S."/>
            <person name="Rombauts S."/>
            <person name="Salamov A."/>
            <person name="Schein J."/>
            <person name="Sterck L."/>
            <person name="Aerts A."/>
            <person name="Bhalerao R.R."/>
            <person name="Bhalerao R.P."/>
            <person name="Blaudez D."/>
            <person name="Boerjan W."/>
            <person name="Brun A."/>
            <person name="Brunner A."/>
            <person name="Busov V."/>
            <person name="Campbell M."/>
            <person name="Carlson J."/>
            <person name="Chalot M."/>
            <person name="Chapman J."/>
            <person name="Chen G.L."/>
            <person name="Cooper D."/>
            <person name="Coutinho P.M."/>
            <person name="Couturier J."/>
            <person name="Covert S."/>
            <person name="Cronk Q."/>
            <person name="Cunningham R."/>
            <person name="Davis J."/>
            <person name="Degroeve S."/>
            <person name="Dejardin A."/>
            <person name="Depamphilis C."/>
            <person name="Detter J."/>
            <person name="Dirks B."/>
            <person name="Dubchak I."/>
            <person name="Duplessis S."/>
            <person name="Ehlting J."/>
            <person name="Ellis B."/>
            <person name="Gendler K."/>
            <person name="Goodstein D."/>
            <person name="Gribskov M."/>
            <person name="Grimwood J."/>
            <person name="Groover A."/>
            <person name="Gunter L."/>
            <person name="Hamberger B."/>
            <person name="Heinze B."/>
            <person name="Helariutta Y."/>
            <person name="Henrissat B."/>
            <person name="Holligan D."/>
            <person name="Holt R."/>
            <person name="Huang W."/>
            <person name="Islam-Faridi N."/>
            <person name="Jones S."/>
            <person name="Jones-Rhoades M."/>
            <person name="Jorgensen R."/>
            <person name="Joshi C."/>
            <person name="Kangasjarvi J."/>
            <person name="Karlsson J."/>
            <person name="Kelleher C."/>
            <person name="Kirkpatrick R."/>
            <person name="Kirst M."/>
            <person name="Kohler A."/>
            <person name="Kalluri U."/>
            <person name="Larimer F."/>
            <person name="Leebens-Mack J."/>
            <person name="Leple J.C."/>
            <person name="Locascio P."/>
            <person name="Lou Y."/>
            <person name="Lucas S."/>
            <person name="Martin F."/>
            <person name="Montanini B."/>
            <person name="Napoli C."/>
            <person name="Nelson D.R."/>
            <person name="Nelson C."/>
            <person name="Nieminen K."/>
            <person name="Nilsson O."/>
            <person name="Pereda V."/>
            <person name="Peter G."/>
            <person name="Philippe R."/>
            <person name="Pilate G."/>
            <person name="Poliakov A."/>
            <person name="Razumovskaya J."/>
            <person name="Richardson P."/>
            <person name="Rinaldi C."/>
            <person name="Ritland K."/>
            <person name="Rouze P."/>
            <person name="Ryaboy D."/>
            <person name="Schmutz J."/>
            <person name="Schrader J."/>
            <person name="Segerman B."/>
            <person name="Shin H."/>
            <person name="Siddiqui A."/>
            <person name="Sterky F."/>
            <person name="Terry A."/>
            <person name="Tsai C.J."/>
            <person name="Uberbacher E."/>
            <person name="Unneberg P."/>
            <person name="Vahala J."/>
            <person name="Wall K."/>
            <person name="Wessler S."/>
            <person name="Yang G."/>
            <person name="Yin T."/>
            <person name="Douglas C."/>
            <person name="Marra M."/>
            <person name="Sandberg G."/>
            <person name="Van de Peer Y."/>
            <person name="Rokhsar D."/>
        </authorList>
    </citation>
    <scope>NUCLEOTIDE SEQUENCE [LARGE SCALE GENOMIC DNA]</scope>
    <source>
        <strain evidence="2">cv. Nisqually</strain>
    </source>
</reference>
<keyword evidence="2" id="KW-1185">Reference proteome</keyword>
<name>A0ACC0S8A7_POPTR</name>
<dbReference type="EMBL" id="CM009300">
    <property type="protein sequence ID" value="KAI9385624.1"/>
    <property type="molecule type" value="Genomic_DNA"/>
</dbReference>